<comment type="caution">
    <text evidence="13">The sequence shown here is derived from an EMBL/GenBank/DDBJ whole genome shotgun (WGS) entry which is preliminary data.</text>
</comment>
<comment type="similarity">
    <text evidence="9">Belongs to the GSP H family.</text>
</comment>
<keyword evidence="6 11" id="KW-0812">Transmembrane</keyword>
<dbReference type="EMBL" id="JACHHN010000005">
    <property type="protein sequence ID" value="MBB5191973.1"/>
    <property type="molecule type" value="Genomic_DNA"/>
</dbReference>
<sequence length="196" mass="20406">MLDFQGSNIVLIIGTGRRYARQQGISLIEVLIVLTITAILVALTAPALQQYFLNNRIRSVTEQVRDGLQKARMEAIRRNTTVNFSLSGSGGTTGTGWNIVLPSASTTLYSRTAESGEATLTATGSTTPGSLQPAFNGSGRFANGITGYTVTVTSGTCSTQSSPNSGNRCLNVVVSSLGNIKICDPALSSSNPAGCP</sequence>
<dbReference type="InterPro" id="IPR012902">
    <property type="entry name" value="N_methyl_site"/>
</dbReference>
<evidence type="ECO:0000256" key="7">
    <source>
        <dbReference type="ARBA" id="ARBA00022989"/>
    </source>
</evidence>
<reference evidence="13 14" key="1">
    <citation type="submission" date="2020-08" db="EMBL/GenBank/DDBJ databases">
        <title>Genomic Encyclopedia of Type Strains, Phase IV (KMG-IV): sequencing the most valuable type-strain genomes for metagenomic binning, comparative biology and taxonomic classification.</title>
        <authorList>
            <person name="Goeker M."/>
        </authorList>
    </citation>
    <scope>NUCLEOTIDE SEQUENCE [LARGE SCALE GENOMIC DNA]</scope>
    <source>
        <strain evidence="13 14">DSM 18233</strain>
    </source>
</reference>
<dbReference type="RefSeq" id="WP_184101509.1">
    <property type="nucleotide sequence ID" value="NZ_JACHHN010000005.1"/>
</dbReference>
<evidence type="ECO:0000256" key="5">
    <source>
        <dbReference type="ARBA" id="ARBA00022519"/>
    </source>
</evidence>
<dbReference type="Gene3D" id="3.30.700.10">
    <property type="entry name" value="Glycoprotein, Type 4 Pilin"/>
    <property type="match status" value="1"/>
</dbReference>
<dbReference type="AlphaFoldDB" id="A0A840RI99"/>
<evidence type="ECO:0000256" key="8">
    <source>
        <dbReference type="ARBA" id="ARBA00023136"/>
    </source>
</evidence>
<protein>
    <recommendedName>
        <fullName evidence="2">Type II secretion system protein H</fullName>
    </recommendedName>
    <alternativeName>
        <fullName evidence="10">General secretion pathway protein H</fullName>
    </alternativeName>
</protein>
<gene>
    <name evidence="13" type="ORF">HNQ50_002710</name>
</gene>
<organism evidence="13 14">
    <name type="scientific">Silvimonas terrae</name>
    <dbReference type="NCBI Taxonomy" id="300266"/>
    <lineage>
        <taxon>Bacteria</taxon>
        <taxon>Pseudomonadati</taxon>
        <taxon>Pseudomonadota</taxon>
        <taxon>Betaproteobacteria</taxon>
        <taxon>Neisseriales</taxon>
        <taxon>Chitinibacteraceae</taxon>
        <taxon>Silvimonas</taxon>
    </lineage>
</organism>
<dbReference type="Pfam" id="PF07963">
    <property type="entry name" value="N_methyl"/>
    <property type="match status" value="1"/>
</dbReference>
<keyword evidence="8 11" id="KW-0472">Membrane</keyword>
<evidence type="ECO:0000256" key="6">
    <source>
        <dbReference type="ARBA" id="ARBA00022692"/>
    </source>
</evidence>
<dbReference type="InterPro" id="IPR045584">
    <property type="entry name" value="Pilin-like"/>
</dbReference>
<comment type="subcellular location">
    <subcellularLocation>
        <location evidence="1">Cell inner membrane</location>
        <topology evidence="1">Single-pass membrane protein</topology>
    </subcellularLocation>
</comment>
<name>A0A840RI99_9NEIS</name>
<evidence type="ECO:0000256" key="3">
    <source>
        <dbReference type="ARBA" id="ARBA00022475"/>
    </source>
</evidence>
<dbReference type="GO" id="GO:0015628">
    <property type="term" value="P:protein secretion by the type II secretion system"/>
    <property type="evidence" value="ECO:0007669"/>
    <property type="project" value="InterPro"/>
</dbReference>
<evidence type="ECO:0000259" key="12">
    <source>
        <dbReference type="Pfam" id="PF12019"/>
    </source>
</evidence>
<dbReference type="InterPro" id="IPR022346">
    <property type="entry name" value="T2SS_GspH"/>
</dbReference>
<keyword evidence="7 11" id="KW-1133">Transmembrane helix</keyword>
<dbReference type="SUPFAM" id="SSF54523">
    <property type="entry name" value="Pili subunits"/>
    <property type="match status" value="1"/>
</dbReference>
<dbReference type="GO" id="GO:0015627">
    <property type="term" value="C:type II protein secretion system complex"/>
    <property type="evidence" value="ECO:0007669"/>
    <property type="project" value="InterPro"/>
</dbReference>
<feature type="transmembrane region" description="Helical" evidence="11">
    <location>
        <begin position="27"/>
        <end position="48"/>
    </location>
</feature>
<evidence type="ECO:0000256" key="2">
    <source>
        <dbReference type="ARBA" id="ARBA00021549"/>
    </source>
</evidence>
<dbReference type="PROSITE" id="PS00409">
    <property type="entry name" value="PROKAR_NTER_METHYL"/>
    <property type="match status" value="1"/>
</dbReference>
<dbReference type="GO" id="GO:0005886">
    <property type="term" value="C:plasma membrane"/>
    <property type="evidence" value="ECO:0007669"/>
    <property type="project" value="UniProtKB-SubCell"/>
</dbReference>
<keyword evidence="14" id="KW-1185">Reference proteome</keyword>
<evidence type="ECO:0000256" key="11">
    <source>
        <dbReference type="SAM" id="Phobius"/>
    </source>
</evidence>
<keyword evidence="5" id="KW-0997">Cell inner membrane</keyword>
<accession>A0A840RI99</accession>
<keyword evidence="4" id="KW-0488">Methylation</keyword>
<evidence type="ECO:0000256" key="9">
    <source>
        <dbReference type="ARBA" id="ARBA00025772"/>
    </source>
</evidence>
<keyword evidence="3" id="KW-1003">Cell membrane</keyword>
<feature type="domain" description="General secretion pathway GspH" evidence="12">
    <location>
        <begin position="61"/>
        <end position="178"/>
    </location>
</feature>
<dbReference type="Proteomes" id="UP000543030">
    <property type="component" value="Unassembled WGS sequence"/>
</dbReference>
<evidence type="ECO:0000256" key="4">
    <source>
        <dbReference type="ARBA" id="ARBA00022481"/>
    </source>
</evidence>
<evidence type="ECO:0000313" key="14">
    <source>
        <dbReference type="Proteomes" id="UP000543030"/>
    </source>
</evidence>
<evidence type="ECO:0000256" key="10">
    <source>
        <dbReference type="ARBA" id="ARBA00030775"/>
    </source>
</evidence>
<evidence type="ECO:0000313" key="13">
    <source>
        <dbReference type="EMBL" id="MBB5191973.1"/>
    </source>
</evidence>
<evidence type="ECO:0000256" key="1">
    <source>
        <dbReference type="ARBA" id="ARBA00004377"/>
    </source>
</evidence>
<proteinExistence type="inferred from homology"/>
<dbReference type="Pfam" id="PF12019">
    <property type="entry name" value="GspH"/>
    <property type="match status" value="1"/>
</dbReference>
<dbReference type="NCBIfam" id="TIGR02532">
    <property type="entry name" value="IV_pilin_GFxxxE"/>
    <property type="match status" value="1"/>
</dbReference>